<comment type="caution">
    <text evidence="3">The sequence shown here is derived from an EMBL/GenBank/DDBJ whole genome shotgun (WGS) entry which is preliminary data.</text>
</comment>
<feature type="compositionally biased region" description="Basic and acidic residues" evidence="2">
    <location>
        <begin position="118"/>
        <end position="132"/>
    </location>
</feature>
<dbReference type="PROSITE" id="PS50297">
    <property type="entry name" value="ANK_REP_REGION"/>
    <property type="match status" value="1"/>
</dbReference>
<gene>
    <name evidence="3" type="ORF">SNAT2548_LOCUS471</name>
</gene>
<feature type="region of interest" description="Disordered" evidence="2">
    <location>
        <begin position="99"/>
        <end position="132"/>
    </location>
</feature>
<dbReference type="EMBL" id="CAJNDS010000024">
    <property type="protein sequence ID" value="CAE6921347.1"/>
    <property type="molecule type" value="Genomic_DNA"/>
</dbReference>
<dbReference type="AlphaFoldDB" id="A0A812GGT9"/>
<dbReference type="OrthoDB" id="412109at2759"/>
<evidence type="ECO:0000313" key="3">
    <source>
        <dbReference type="EMBL" id="CAE6921347.1"/>
    </source>
</evidence>
<feature type="region of interest" description="Disordered" evidence="2">
    <location>
        <begin position="22"/>
        <end position="87"/>
    </location>
</feature>
<proteinExistence type="predicted"/>
<feature type="repeat" description="ANK" evidence="1">
    <location>
        <begin position="234"/>
        <end position="262"/>
    </location>
</feature>
<dbReference type="Pfam" id="PF00023">
    <property type="entry name" value="Ank"/>
    <property type="match status" value="1"/>
</dbReference>
<keyword evidence="1" id="KW-0040">ANK repeat</keyword>
<dbReference type="SUPFAM" id="SSF48403">
    <property type="entry name" value="Ankyrin repeat"/>
    <property type="match status" value="1"/>
</dbReference>
<evidence type="ECO:0000256" key="1">
    <source>
        <dbReference type="PROSITE-ProRule" id="PRU00023"/>
    </source>
</evidence>
<evidence type="ECO:0000256" key="2">
    <source>
        <dbReference type="SAM" id="MobiDB-lite"/>
    </source>
</evidence>
<dbReference type="InterPro" id="IPR002110">
    <property type="entry name" value="Ankyrin_rpt"/>
</dbReference>
<dbReference type="Proteomes" id="UP000604046">
    <property type="component" value="Unassembled WGS sequence"/>
</dbReference>
<dbReference type="InterPro" id="IPR036770">
    <property type="entry name" value="Ankyrin_rpt-contain_sf"/>
</dbReference>
<dbReference type="Gene3D" id="1.25.40.20">
    <property type="entry name" value="Ankyrin repeat-containing domain"/>
    <property type="match status" value="1"/>
</dbReference>
<protein>
    <submittedName>
        <fullName evidence="3">Uncharacterized protein</fullName>
    </submittedName>
</protein>
<keyword evidence="4" id="KW-1185">Reference proteome</keyword>
<dbReference type="PROSITE" id="PS50088">
    <property type="entry name" value="ANK_REPEAT"/>
    <property type="match status" value="1"/>
</dbReference>
<evidence type="ECO:0000313" key="4">
    <source>
        <dbReference type="Proteomes" id="UP000604046"/>
    </source>
</evidence>
<name>A0A812GGT9_9DINO</name>
<sequence length="313" mass="34667">MGQSYSLSTSCCASRERLNSDFKARGASPLRKLSPTKSSTCKSRDEWADDVEAGSPSLNVEMAPESEGHMAPEPAQMEPSGGCGAEECQRSQRRRLVTFQAGGESPMPSASTTPRFPESTHQDSMHSDEGPLRLRGMFESSQVSQDPDGQCRYQTKSEPPCRLPHRRDENIMVCRHGCCRAYRPDGVAKIDRLVQIIRRERQTHKRVLDFLAEHGFKGVNDSRRPSLGCPRWFPLHAAVSRSDAEMVRMLLHMGADSSRRNGNGLTAGELALRQTKTGHRCAFDVLAALEAHESRIGRVREGMCSVADLAAER</sequence>
<organism evidence="3 4">
    <name type="scientific">Symbiodinium natans</name>
    <dbReference type="NCBI Taxonomy" id="878477"/>
    <lineage>
        <taxon>Eukaryota</taxon>
        <taxon>Sar</taxon>
        <taxon>Alveolata</taxon>
        <taxon>Dinophyceae</taxon>
        <taxon>Suessiales</taxon>
        <taxon>Symbiodiniaceae</taxon>
        <taxon>Symbiodinium</taxon>
    </lineage>
</organism>
<reference evidence="3" key="1">
    <citation type="submission" date="2021-02" db="EMBL/GenBank/DDBJ databases">
        <authorList>
            <person name="Dougan E. K."/>
            <person name="Rhodes N."/>
            <person name="Thang M."/>
            <person name="Chan C."/>
        </authorList>
    </citation>
    <scope>NUCLEOTIDE SEQUENCE</scope>
</reference>
<accession>A0A812GGT9</accession>